<keyword evidence="6 8" id="KW-1133">Transmembrane helix</keyword>
<dbReference type="InterPro" id="IPR050297">
    <property type="entry name" value="LipidA_mod_glycosyltrf_83"/>
</dbReference>
<evidence type="ECO:0000256" key="2">
    <source>
        <dbReference type="ARBA" id="ARBA00022475"/>
    </source>
</evidence>
<feature type="transmembrane region" description="Helical" evidence="8">
    <location>
        <begin position="153"/>
        <end position="170"/>
    </location>
</feature>
<keyword evidence="2" id="KW-1003">Cell membrane</keyword>
<comment type="subcellular location">
    <subcellularLocation>
        <location evidence="1">Cell membrane</location>
        <topology evidence="1">Multi-pass membrane protein</topology>
    </subcellularLocation>
</comment>
<evidence type="ECO:0000256" key="7">
    <source>
        <dbReference type="ARBA" id="ARBA00023136"/>
    </source>
</evidence>
<feature type="transmembrane region" description="Helical" evidence="8">
    <location>
        <begin position="328"/>
        <end position="352"/>
    </location>
</feature>
<keyword evidence="5 8" id="KW-0812">Transmembrane</keyword>
<sequence length="419" mass="48519">MFSLRDEKKKTKYSLLVIEIIFIIVGMISILKYGNSLLLGSLEKFDNDDVKYIRSAWNLIDNKILSYENIKESTVYIMPGLTFVLAFFMMIFGKMQGIVAFKIFQLILQAGSIYLIFLIGRKVFSSRVGLIASIIDVIYVPELFVVNTILMECICKFLFLLLIYISIYAIKTKSSKLYIAGGIIWAISCLFKPTMAGYPIVILFMWIKSKYKFSEILKYTTLVLIIFCTIMSPWWVRNYKEFNSVIPFTKSTGNPFLQGTFINYDDSEGWGVPYVKSENAIKNDQNEIKAGLQRLQKYGAEQPIKYIFWYTIGKTFFFWRGPFYWRTIFNIPSLIAISIHVIILLLGILGIVKASKNNLNVALVIGVVLLLNLIYLPFYTFERYSYMAMPLVMLFAALSIDEIIKKKRKLLRWKRTPCL</sequence>
<feature type="transmembrane region" description="Helical" evidence="8">
    <location>
        <begin position="99"/>
        <end position="120"/>
    </location>
</feature>
<evidence type="ECO:0000313" key="11">
    <source>
        <dbReference type="Proteomes" id="UP000824633"/>
    </source>
</evidence>
<evidence type="ECO:0000313" key="10">
    <source>
        <dbReference type="EMBL" id="BCZ44217.1"/>
    </source>
</evidence>
<proteinExistence type="predicted"/>
<dbReference type="EMBL" id="AP024849">
    <property type="protein sequence ID" value="BCZ44217.1"/>
    <property type="molecule type" value="Genomic_DNA"/>
</dbReference>
<dbReference type="RefSeq" id="WP_224035918.1">
    <property type="nucleotide sequence ID" value="NZ_AP024849.1"/>
</dbReference>
<keyword evidence="4" id="KW-0808">Transferase</keyword>
<keyword evidence="11" id="KW-1185">Reference proteome</keyword>
<dbReference type="Pfam" id="PF13231">
    <property type="entry name" value="PMT_2"/>
    <property type="match status" value="1"/>
</dbReference>
<evidence type="ECO:0000256" key="5">
    <source>
        <dbReference type="ARBA" id="ARBA00022692"/>
    </source>
</evidence>
<evidence type="ECO:0000256" key="1">
    <source>
        <dbReference type="ARBA" id="ARBA00004651"/>
    </source>
</evidence>
<evidence type="ECO:0000259" key="9">
    <source>
        <dbReference type="Pfam" id="PF13231"/>
    </source>
</evidence>
<keyword evidence="3" id="KW-0328">Glycosyltransferase</keyword>
<evidence type="ECO:0000256" key="6">
    <source>
        <dbReference type="ARBA" id="ARBA00022989"/>
    </source>
</evidence>
<feature type="transmembrane region" description="Helical" evidence="8">
    <location>
        <begin position="12"/>
        <end position="31"/>
    </location>
</feature>
<feature type="transmembrane region" description="Helical" evidence="8">
    <location>
        <begin position="219"/>
        <end position="236"/>
    </location>
</feature>
<feature type="domain" description="Glycosyltransferase RgtA/B/C/D-like" evidence="9">
    <location>
        <begin position="79"/>
        <end position="234"/>
    </location>
</feature>
<evidence type="ECO:0000256" key="8">
    <source>
        <dbReference type="SAM" id="Phobius"/>
    </source>
</evidence>
<evidence type="ECO:0000256" key="4">
    <source>
        <dbReference type="ARBA" id="ARBA00022679"/>
    </source>
</evidence>
<name>A0ABM7T052_9CLOT</name>
<reference evidence="11" key="1">
    <citation type="submission" date="2021-07" db="EMBL/GenBank/DDBJ databases">
        <title>Complete genome sequencing of a Clostridium isolate.</title>
        <authorList>
            <person name="Ueki A."/>
            <person name="Tonouchi A."/>
        </authorList>
    </citation>
    <scope>NUCLEOTIDE SEQUENCE [LARGE SCALE GENOMIC DNA]</scope>
    <source>
        <strain evidence="11">C5S11</strain>
    </source>
</reference>
<dbReference type="PANTHER" id="PTHR33908">
    <property type="entry name" value="MANNOSYLTRANSFERASE YKCB-RELATED"/>
    <property type="match status" value="1"/>
</dbReference>
<feature type="transmembrane region" description="Helical" evidence="8">
    <location>
        <begin position="182"/>
        <end position="207"/>
    </location>
</feature>
<accession>A0ABM7T052</accession>
<feature type="transmembrane region" description="Helical" evidence="8">
    <location>
        <begin position="359"/>
        <end position="378"/>
    </location>
</feature>
<feature type="transmembrane region" description="Helical" evidence="8">
    <location>
        <begin position="75"/>
        <end position="92"/>
    </location>
</feature>
<gene>
    <name evidence="10" type="ORF">psyc5s11_02840</name>
</gene>
<dbReference type="Proteomes" id="UP000824633">
    <property type="component" value="Chromosome"/>
</dbReference>
<organism evidence="10 11">
    <name type="scientific">Clostridium gelidum</name>
    <dbReference type="NCBI Taxonomy" id="704125"/>
    <lineage>
        <taxon>Bacteria</taxon>
        <taxon>Bacillati</taxon>
        <taxon>Bacillota</taxon>
        <taxon>Clostridia</taxon>
        <taxon>Eubacteriales</taxon>
        <taxon>Clostridiaceae</taxon>
        <taxon>Clostridium</taxon>
    </lineage>
</organism>
<dbReference type="InterPro" id="IPR038731">
    <property type="entry name" value="RgtA/B/C-like"/>
</dbReference>
<feature type="transmembrane region" description="Helical" evidence="8">
    <location>
        <begin position="384"/>
        <end position="404"/>
    </location>
</feature>
<keyword evidence="7 8" id="KW-0472">Membrane</keyword>
<dbReference type="PANTHER" id="PTHR33908:SF11">
    <property type="entry name" value="MEMBRANE PROTEIN"/>
    <property type="match status" value="1"/>
</dbReference>
<protein>
    <recommendedName>
        <fullName evidence="9">Glycosyltransferase RgtA/B/C/D-like domain-containing protein</fullName>
    </recommendedName>
</protein>
<evidence type="ECO:0000256" key="3">
    <source>
        <dbReference type="ARBA" id="ARBA00022676"/>
    </source>
</evidence>